<dbReference type="Proteomes" id="UP000002748">
    <property type="component" value="Unassembled WGS sequence"/>
</dbReference>
<dbReference type="VEuPathDB" id="FungiDB:A1Q1_00804"/>
<dbReference type="InterPro" id="IPR046347">
    <property type="entry name" value="bZIP_sf"/>
</dbReference>
<keyword evidence="3" id="KW-0175">Coiled coil</keyword>
<dbReference type="HOGENOM" id="CLU_392865_0_0_1"/>
<dbReference type="Gene3D" id="1.20.5.170">
    <property type="match status" value="1"/>
</dbReference>
<dbReference type="GO" id="GO:0000976">
    <property type="term" value="F:transcription cis-regulatory region binding"/>
    <property type="evidence" value="ECO:0007669"/>
    <property type="project" value="InterPro"/>
</dbReference>
<dbReference type="GO" id="GO:0001228">
    <property type="term" value="F:DNA-binding transcription activator activity, RNA polymerase II-specific"/>
    <property type="evidence" value="ECO:0007669"/>
    <property type="project" value="TreeGrafter"/>
</dbReference>
<proteinExistence type="predicted"/>
<name>J6F741_TRIAS</name>
<keyword evidence="2" id="KW-0539">Nucleus</keyword>
<accession>J6F741</accession>
<feature type="region of interest" description="Disordered" evidence="4">
    <location>
        <begin position="277"/>
        <end position="322"/>
    </location>
</feature>
<gene>
    <name evidence="6" type="ORF">A1Q1_00804</name>
</gene>
<dbReference type="EMBL" id="ALBS01000013">
    <property type="protein sequence ID" value="EJT52899.1"/>
    <property type="molecule type" value="Genomic_DNA"/>
</dbReference>
<dbReference type="RefSeq" id="XP_014183973.1">
    <property type="nucleotide sequence ID" value="XM_014328498.1"/>
</dbReference>
<dbReference type="AlphaFoldDB" id="J6F741"/>
<dbReference type="GO" id="GO:0090575">
    <property type="term" value="C:RNA polymerase II transcription regulator complex"/>
    <property type="evidence" value="ECO:0007669"/>
    <property type="project" value="TreeGrafter"/>
</dbReference>
<dbReference type="InterPro" id="IPR050936">
    <property type="entry name" value="AP-1-like"/>
</dbReference>
<comment type="subcellular location">
    <subcellularLocation>
        <location evidence="1">Nucleus</location>
    </subcellularLocation>
</comment>
<feature type="region of interest" description="Disordered" evidence="4">
    <location>
        <begin position="195"/>
        <end position="260"/>
    </location>
</feature>
<reference evidence="6 7" key="1">
    <citation type="journal article" date="2012" name="Eukaryot. Cell">
        <title>Draft genome sequence of CBS 2479, the standard type strain of Trichosporon asahii.</title>
        <authorList>
            <person name="Yang R.Y."/>
            <person name="Li H.T."/>
            <person name="Zhu H."/>
            <person name="Zhou G.P."/>
            <person name="Wang M."/>
            <person name="Wang L."/>
        </authorList>
    </citation>
    <scope>NUCLEOTIDE SEQUENCE [LARGE SCALE GENOMIC DNA]</scope>
    <source>
        <strain evidence="7">ATCC 90039 / CBS 2479 / JCM 2466 / KCTC 7840 / NCYC 2677 / UAMH 7654</strain>
    </source>
</reference>
<feature type="region of interest" description="Disordered" evidence="4">
    <location>
        <begin position="562"/>
        <end position="584"/>
    </location>
</feature>
<evidence type="ECO:0000256" key="1">
    <source>
        <dbReference type="ARBA" id="ARBA00004123"/>
    </source>
</evidence>
<dbReference type="GeneID" id="25984318"/>
<evidence type="ECO:0000256" key="4">
    <source>
        <dbReference type="SAM" id="MobiDB-lite"/>
    </source>
</evidence>
<feature type="compositionally biased region" description="Polar residues" evidence="4">
    <location>
        <begin position="684"/>
        <end position="702"/>
    </location>
</feature>
<evidence type="ECO:0000313" key="6">
    <source>
        <dbReference type="EMBL" id="EJT52899.1"/>
    </source>
</evidence>
<feature type="compositionally biased region" description="Polar residues" evidence="4">
    <location>
        <begin position="34"/>
        <end position="57"/>
    </location>
</feature>
<dbReference type="SMART" id="SM00338">
    <property type="entry name" value="BRLZ"/>
    <property type="match status" value="1"/>
</dbReference>
<dbReference type="InterPro" id="IPR004827">
    <property type="entry name" value="bZIP"/>
</dbReference>
<dbReference type="CDD" id="cd14810">
    <property type="entry name" value="bZIP_u1"/>
    <property type="match status" value="1"/>
</dbReference>
<feature type="domain" description="BZIP" evidence="5">
    <location>
        <begin position="322"/>
        <end position="337"/>
    </location>
</feature>
<evidence type="ECO:0000256" key="3">
    <source>
        <dbReference type="SAM" id="Coils"/>
    </source>
</evidence>
<feature type="region of interest" description="Disordered" evidence="4">
    <location>
        <begin position="665"/>
        <end position="702"/>
    </location>
</feature>
<evidence type="ECO:0000313" key="7">
    <source>
        <dbReference type="Proteomes" id="UP000002748"/>
    </source>
</evidence>
<dbReference type="KEGG" id="tasa:A1Q1_00804"/>
<dbReference type="PANTHER" id="PTHR40621:SF10">
    <property type="entry name" value="BZIP DOMAIN-CONTAINING PROTEIN"/>
    <property type="match status" value="1"/>
</dbReference>
<sequence length="702" mass="75550">MATEPSLNELLGLDPVPELVHNPAEFSEFLNFEDFSNPQSHTGSSPNTISVNHTPSPHSFGPSPPQYQAGDFTFDFSDQQQKYQPQFAGPSTVPLQYQDVNVKQEPAEYLQQRHLMAAQYQQQQQQMAQPQQQMPQQQQVQQPAMAANNQQNLPMAQQAALQQLLASFAQYEQQFGGQPVEDPASAINPSLLAANSLTTPSTPGTSSLTPASHAASYAGPSTVQIPPAPESVDEPLNSISESEMPPSRSARAASTGSNMSEIDEKIDKLVPLSAIFSAGRGKGGKKGGGMSSVVRAEGEEVDDDESWRPSPEEYKKLSSKEKRQLRNKLSARAFRTRRKDYIGTLEAHIKDRDQVIDAISEQLSQSAKENQDLRRELEMLKASTQCVLHPESAATVGQSPAMLTALSEGDGSRNRNQGRRAPAVGVNTRKDLAPFDSSRGFWGGSDSLAGGSTICHTVITPEICLPEQPNVNPLLNALNKKAAEEKASPKSEKKPLPPLPERHLSVQDAGDRKIEGSTFAEWSEDTPYNVRSLDSYRMQLWSRLAREAAADKANVPASMRPKFLVDPASPSRREGSASAPSSAATSVSTLASAAVSATATVASRLTSSFWSAFTGPSSKIDGDKLADVVTGRARLAVVPDTRRSSVPNRVASSTDDLAHAMAGLRVATGGSNPRESIRTRNEGPLSSMTGFLKNPSLSTRAA</sequence>
<dbReference type="PROSITE" id="PS00036">
    <property type="entry name" value="BZIP_BASIC"/>
    <property type="match status" value="1"/>
</dbReference>
<feature type="coiled-coil region" evidence="3">
    <location>
        <begin position="356"/>
        <end position="383"/>
    </location>
</feature>
<feature type="region of interest" description="Disordered" evidence="4">
    <location>
        <begin position="481"/>
        <end position="511"/>
    </location>
</feature>
<organism evidence="6 7">
    <name type="scientific">Trichosporon asahii var. asahii (strain ATCC 90039 / CBS 2479 / JCM 2466 / KCTC 7840 / NBRC 103889/ NCYC 2677 / UAMH 7654)</name>
    <name type="common">Yeast</name>
    <dbReference type="NCBI Taxonomy" id="1186058"/>
    <lineage>
        <taxon>Eukaryota</taxon>
        <taxon>Fungi</taxon>
        <taxon>Dikarya</taxon>
        <taxon>Basidiomycota</taxon>
        <taxon>Agaricomycotina</taxon>
        <taxon>Tremellomycetes</taxon>
        <taxon>Trichosporonales</taxon>
        <taxon>Trichosporonaceae</taxon>
        <taxon>Trichosporon</taxon>
    </lineage>
</organism>
<dbReference type="SUPFAM" id="SSF57959">
    <property type="entry name" value="Leucine zipper domain"/>
    <property type="match status" value="1"/>
</dbReference>
<dbReference type="PANTHER" id="PTHR40621">
    <property type="entry name" value="TRANSCRIPTION FACTOR KAPC-RELATED"/>
    <property type="match status" value="1"/>
</dbReference>
<comment type="caution">
    <text evidence="6">The sequence shown here is derived from an EMBL/GenBank/DDBJ whole genome shotgun (WGS) entry which is preliminary data.</text>
</comment>
<feature type="compositionally biased region" description="Basic and acidic residues" evidence="4">
    <location>
        <begin position="306"/>
        <end position="322"/>
    </location>
</feature>
<evidence type="ECO:0000256" key="2">
    <source>
        <dbReference type="ARBA" id="ARBA00023242"/>
    </source>
</evidence>
<dbReference type="OrthoDB" id="5571888at2759"/>
<feature type="region of interest" description="Disordered" evidence="4">
    <location>
        <begin position="33"/>
        <end position="72"/>
    </location>
</feature>
<feature type="compositionally biased region" description="Low complexity" evidence="4">
    <location>
        <begin position="196"/>
        <end position="212"/>
    </location>
</feature>
<protein>
    <recommendedName>
        <fullName evidence="5">BZIP domain-containing protein</fullName>
    </recommendedName>
</protein>
<evidence type="ECO:0000259" key="5">
    <source>
        <dbReference type="PROSITE" id="PS00036"/>
    </source>
</evidence>